<sequence length="107" mass="11963">MAKPVQTAISIEAQRLGLSPREIIQLFSYANEHKGKTDTVCYHPRGRYADIVDDRGAYLGKLPFSLPEEIRVQFKDKGAYVLATALLPREYSGNYIDAKTNMLSNVG</sequence>
<protein>
    <submittedName>
        <fullName evidence="1">Uncharacterized protein</fullName>
    </submittedName>
</protein>
<organism evidence="1 2">
    <name type="scientific">Ferviditalea candida</name>
    <dbReference type="NCBI Taxonomy" id="3108399"/>
    <lineage>
        <taxon>Bacteria</taxon>
        <taxon>Bacillati</taxon>
        <taxon>Bacillota</taxon>
        <taxon>Bacilli</taxon>
        <taxon>Bacillales</taxon>
        <taxon>Paenibacillaceae</taxon>
        <taxon>Ferviditalea</taxon>
    </lineage>
</organism>
<keyword evidence="2" id="KW-1185">Reference proteome</keyword>
<name>A0ABU5ZNK0_9BACL</name>
<dbReference type="EMBL" id="JAYJLD010000023">
    <property type="protein sequence ID" value="MEB3102861.1"/>
    <property type="molecule type" value="Genomic_DNA"/>
</dbReference>
<gene>
    <name evidence="1" type="ORF">VF724_14470</name>
</gene>
<accession>A0ABU5ZNK0</accession>
<evidence type="ECO:0000313" key="1">
    <source>
        <dbReference type="EMBL" id="MEB3102861.1"/>
    </source>
</evidence>
<dbReference type="RefSeq" id="WP_371754984.1">
    <property type="nucleotide sequence ID" value="NZ_JAYJLD010000023.1"/>
</dbReference>
<comment type="caution">
    <text evidence="1">The sequence shown here is derived from an EMBL/GenBank/DDBJ whole genome shotgun (WGS) entry which is preliminary data.</text>
</comment>
<evidence type="ECO:0000313" key="2">
    <source>
        <dbReference type="Proteomes" id="UP001310386"/>
    </source>
</evidence>
<reference evidence="1" key="1">
    <citation type="submission" date="2023-12" db="EMBL/GenBank/DDBJ databases">
        <title>Fervidustalea candida gen. nov., sp. nov., a novel member of the family Paenibacillaceae isolated from a geothermal area.</title>
        <authorList>
            <person name="Li W.-J."/>
            <person name="Jiao J.-Y."/>
            <person name="Chen Y."/>
        </authorList>
    </citation>
    <scope>NUCLEOTIDE SEQUENCE</scope>
    <source>
        <strain evidence="1">SYSU GA230002</strain>
    </source>
</reference>
<proteinExistence type="predicted"/>
<dbReference type="Proteomes" id="UP001310386">
    <property type="component" value="Unassembled WGS sequence"/>
</dbReference>